<evidence type="ECO:0000313" key="3">
    <source>
        <dbReference type="Proteomes" id="UP000076154"/>
    </source>
</evidence>
<sequence>MLSPLQQLIVHSSWRHDVHLYIKFHEVDPECFVRFGVSTIEEPKKSTQQEIKVSIKSLETHAEFQRRSSVSVPPFKAISWIVPNSAESAKGGGVAKADSNPDHKASSNVTAASSSAHRLQSPPNQSGTPIINSPATPVPPSPSHANTNDPKVVSVLELNVELLKCVVCECSIQDSSNVTSRTLPPPCSPSTCLFCPSNPPSPPQLTSPSIPAKPPLHAIRPSDPFPPISRLRIRTTSDHMHLYLRVTFISTNSFYPSSCASA</sequence>
<dbReference type="AlphaFoldDB" id="A0A369IY08"/>
<feature type="region of interest" description="Disordered" evidence="1">
    <location>
        <begin position="89"/>
        <end position="149"/>
    </location>
</feature>
<gene>
    <name evidence="2" type="ORF">Hypma_016588</name>
</gene>
<evidence type="ECO:0000256" key="1">
    <source>
        <dbReference type="SAM" id="MobiDB-lite"/>
    </source>
</evidence>
<feature type="compositionally biased region" description="Low complexity" evidence="1">
    <location>
        <begin position="106"/>
        <end position="116"/>
    </location>
</feature>
<proteinExistence type="predicted"/>
<accession>A0A369IY08</accession>
<feature type="compositionally biased region" description="Polar residues" evidence="1">
    <location>
        <begin position="117"/>
        <end position="135"/>
    </location>
</feature>
<comment type="caution">
    <text evidence="2">The sequence shown here is derived from an EMBL/GenBank/DDBJ whole genome shotgun (WGS) entry which is preliminary data.</text>
</comment>
<dbReference type="EMBL" id="LUEZ02000096">
    <property type="protein sequence ID" value="RDB14598.1"/>
    <property type="molecule type" value="Genomic_DNA"/>
</dbReference>
<name>A0A369IY08_HYPMA</name>
<organism evidence="2 3">
    <name type="scientific">Hypsizygus marmoreus</name>
    <name type="common">White beech mushroom</name>
    <name type="synonym">Agaricus marmoreus</name>
    <dbReference type="NCBI Taxonomy" id="39966"/>
    <lineage>
        <taxon>Eukaryota</taxon>
        <taxon>Fungi</taxon>
        <taxon>Dikarya</taxon>
        <taxon>Basidiomycota</taxon>
        <taxon>Agaricomycotina</taxon>
        <taxon>Agaricomycetes</taxon>
        <taxon>Agaricomycetidae</taxon>
        <taxon>Agaricales</taxon>
        <taxon>Tricholomatineae</taxon>
        <taxon>Lyophyllaceae</taxon>
        <taxon>Hypsizygus</taxon>
    </lineage>
</organism>
<evidence type="ECO:0000313" key="2">
    <source>
        <dbReference type="EMBL" id="RDB14598.1"/>
    </source>
</evidence>
<keyword evidence="3" id="KW-1185">Reference proteome</keyword>
<reference evidence="2" key="1">
    <citation type="submission" date="2018-04" db="EMBL/GenBank/DDBJ databases">
        <title>Whole genome sequencing of Hypsizygus marmoreus.</title>
        <authorList>
            <person name="Choi I.-G."/>
            <person name="Min B."/>
            <person name="Kim J.-G."/>
            <person name="Kim S."/>
            <person name="Oh Y.-L."/>
            <person name="Kong W.-S."/>
            <person name="Park H."/>
            <person name="Jeong J."/>
            <person name="Song E.-S."/>
        </authorList>
    </citation>
    <scope>NUCLEOTIDE SEQUENCE [LARGE SCALE GENOMIC DNA]</scope>
    <source>
        <strain evidence="2">51987-8</strain>
    </source>
</reference>
<protein>
    <submittedName>
        <fullName evidence="2">Uncharacterized protein</fullName>
    </submittedName>
</protein>
<dbReference type="InParanoid" id="A0A369IY08"/>
<dbReference type="Proteomes" id="UP000076154">
    <property type="component" value="Unassembled WGS sequence"/>
</dbReference>